<dbReference type="EMBL" id="MZ501267">
    <property type="protein sequence ID" value="QZA70590.1"/>
    <property type="molecule type" value="Genomic_DNA"/>
</dbReference>
<organism evidence="1 2">
    <name type="scientific">Erwinia phage AH04</name>
    <dbReference type="NCBI Taxonomy" id="2869569"/>
    <lineage>
        <taxon>Viruses</taxon>
        <taxon>Duplodnaviria</taxon>
        <taxon>Heunggongvirae</taxon>
        <taxon>Uroviricota</taxon>
        <taxon>Caudoviricetes</taxon>
        <taxon>Chimalliviridae</taxon>
        <taxon>Meadowvirus</taxon>
        <taxon>Meadowvirus AH04</taxon>
    </lineage>
</organism>
<proteinExistence type="predicted"/>
<accession>A0AAE8BQW3</accession>
<keyword evidence="2" id="KW-1185">Reference proteome</keyword>
<evidence type="ECO:0000313" key="1">
    <source>
        <dbReference type="EMBL" id="QZA70590.1"/>
    </source>
</evidence>
<dbReference type="RefSeq" id="YP_010667863.1">
    <property type="nucleotide sequence ID" value="NC_070952.1"/>
</dbReference>
<sequence length="178" mass="20521">MATEFKYLKFGLVPANFDNGILENNERIINSFLNAWGSYQLMNDAASHSEIFDITRRYIGASFRNWLIVNFRNGGGARKELSRKIVGYIAGRLPGSVVINQLRIDFNRIQNMSKNGEVIHTSIIYDAHDDIRHQYVVEDVDFKIIEDRHFYDFMALIGPELAAKFCLSLDGIYYDNNK</sequence>
<name>A0AAE8BQW3_9CAUD</name>
<dbReference type="GeneID" id="77943995"/>
<gene>
    <name evidence="1" type="primary">109</name>
    <name evidence="1" type="ORF">AH04_109</name>
</gene>
<dbReference type="Proteomes" id="UP000827517">
    <property type="component" value="Segment"/>
</dbReference>
<reference evidence="1" key="1">
    <citation type="submission" date="2021-07" db="EMBL/GenBank/DDBJ databases">
        <authorList>
            <person name="Roth S.J."/>
            <person name="Krukonis G.P."/>
            <person name="Delesalle V.A."/>
        </authorList>
    </citation>
    <scope>NUCLEOTIDE SEQUENCE</scope>
</reference>
<evidence type="ECO:0000313" key="2">
    <source>
        <dbReference type="Proteomes" id="UP000827517"/>
    </source>
</evidence>
<protein>
    <submittedName>
        <fullName evidence="1">Uncharacterized protein</fullName>
    </submittedName>
</protein>
<dbReference type="KEGG" id="vg:77943995"/>